<feature type="compositionally biased region" description="Low complexity" evidence="7">
    <location>
        <begin position="163"/>
        <end position="174"/>
    </location>
</feature>
<dbReference type="FunFam" id="4.10.280.10:FF:000007">
    <property type="entry name" value="single-minded homolog 1 isoform X1"/>
    <property type="match status" value="1"/>
</dbReference>
<dbReference type="Gene3D" id="3.30.450.20">
    <property type="entry name" value="PAS domain"/>
    <property type="match status" value="2"/>
</dbReference>
<dbReference type="SMART" id="SM00086">
    <property type="entry name" value="PAC"/>
    <property type="match status" value="1"/>
</dbReference>
<evidence type="ECO:0000256" key="6">
    <source>
        <dbReference type="ARBA" id="ARBA00023242"/>
    </source>
</evidence>
<keyword evidence="6" id="KW-0539">Nucleus</keyword>
<feature type="domain" description="PAS" evidence="8">
    <location>
        <begin position="90"/>
        <end position="160"/>
    </location>
</feature>
<feature type="region of interest" description="Disordered" evidence="7">
    <location>
        <begin position="159"/>
        <end position="187"/>
    </location>
</feature>
<protein>
    <recommendedName>
        <fullName evidence="12">Protein trachealess</fullName>
    </recommendedName>
</protein>
<dbReference type="GO" id="GO:0000977">
    <property type="term" value="F:RNA polymerase II transcription regulatory region sequence-specific DNA binding"/>
    <property type="evidence" value="ECO:0007669"/>
    <property type="project" value="TreeGrafter"/>
</dbReference>
<dbReference type="STRING" id="225164.V3ZTL9"/>
<dbReference type="InterPro" id="IPR035965">
    <property type="entry name" value="PAS-like_dom_sf"/>
</dbReference>
<dbReference type="PANTHER" id="PTHR23043">
    <property type="entry name" value="HYPOXIA-INDUCIBLE FACTOR 1 ALPHA"/>
    <property type="match status" value="1"/>
</dbReference>
<dbReference type="OMA" id="CIMENNA"/>
<dbReference type="PANTHER" id="PTHR23043:SF26">
    <property type="entry name" value="PROTEIN TRACHEALESS"/>
    <property type="match status" value="1"/>
</dbReference>
<dbReference type="InterPro" id="IPR013767">
    <property type="entry name" value="PAS_fold"/>
</dbReference>
<dbReference type="OrthoDB" id="6021714at2759"/>
<evidence type="ECO:0008006" key="12">
    <source>
        <dbReference type="Google" id="ProtNLM"/>
    </source>
</evidence>
<evidence type="ECO:0000313" key="11">
    <source>
        <dbReference type="Proteomes" id="UP000030746"/>
    </source>
</evidence>
<dbReference type="GeneID" id="20232707"/>
<sequence length="448" mass="50796">ILEVRKEKSRDAARSRRGKENYEFYELAKMLPLPAAITSQLDKASIIRLSISYLRLRDFSGHGDPPWNRDPAPNKNKGRRRSNIAMDIFDTRHGTHVLQSLDGFGFALSNDGRFLYISETVSIYLGLSQVEMTGSSIFDYTHQADHPELSEQLGLSLPQYDVSSTSRPRSTTPPGERGYVMNPNPAKGPDRSFCIRMKSTLTKRGVHTKSQGYRVVHILGRMRHQMSFTVNRKQSPTLLGMVAVAIALPPPTITELRIDNDTFITRMTPDFKLVYCEPIICELMDLSSEDMTNRLIYDFCHAADLHKLRKAHVDLLAKGQVLSDYYRLTNKNGGYIWLQTCATTIYSSKNNDEQSIVAINYVLSGVENEDIILDLWQLPGSSNLGTDQSDHSDQSELGSQLGMIALQCENHLSFAFLIYPIWKTFPKWLIMTVIGNTEGKFLKIHFHR</sequence>
<feature type="domain" description="BHLH" evidence="9">
    <location>
        <begin position="4"/>
        <end position="57"/>
    </location>
</feature>
<dbReference type="GO" id="GO:0046983">
    <property type="term" value="F:protein dimerization activity"/>
    <property type="evidence" value="ECO:0007669"/>
    <property type="project" value="InterPro"/>
</dbReference>
<dbReference type="FunFam" id="3.30.450.20:FF:000021">
    <property type="entry name" value="Neuronal PAS domain-containing protein 3"/>
    <property type="match status" value="1"/>
</dbReference>
<dbReference type="InterPro" id="IPR001610">
    <property type="entry name" value="PAC"/>
</dbReference>
<evidence type="ECO:0000256" key="5">
    <source>
        <dbReference type="ARBA" id="ARBA00023163"/>
    </source>
</evidence>
<keyword evidence="4" id="KW-0238">DNA-binding</keyword>
<keyword evidence="5" id="KW-0804">Transcription</keyword>
<evidence type="ECO:0000259" key="9">
    <source>
        <dbReference type="PROSITE" id="PS50888"/>
    </source>
</evidence>
<dbReference type="Pfam" id="PF23171">
    <property type="entry name" value="bHLH_HIF1A"/>
    <property type="match status" value="1"/>
</dbReference>
<dbReference type="Proteomes" id="UP000030746">
    <property type="component" value="Unassembled WGS sequence"/>
</dbReference>
<keyword evidence="11" id="KW-1185">Reference proteome</keyword>
<keyword evidence="3" id="KW-0805">Transcription regulation</keyword>
<dbReference type="CTD" id="20232707"/>
<dbReference type="Pfam" id="PF00989">
    <property type="entry name" value="PAS"/>
    <property type="match status" value="1"/>
</dbReference>
<dbReference type="CDD" id="cd00130">
    <property type="entry name" value="PAS"/>
    <property type="match status" value="2"/>
</dbReference>
<dbReference type="GO" id="GO:0005634">
    <property type="term" value="C:nucleus"/>
    <property type="evidence" value="ECO:0007669"/>
    <property type="project" value="UniProtKB-SubCell"/>
</dbReference>
<reference evidence="10 11" key="1">
    <citation type="journal article" date="2013" name="Nature">
        <title>Insights into bilaterian evolution from three spiralian genomes.</title>
        <authorList>
            <person name="Simakov O."/>
            <person name="Marletaz F."/>
            <person name="Cho S.J."/>
            <person name="Edsinger-Gonzales E."/>
            <person name="Havlak P."/>
            <person name="Hellsten U."/>
            <person name="Kuo D.H."/>
            <person name="Larsson T."/>
            <person name="Lv J."/>
            <person name="Arendt D."/>
            <person name="Savage R."/>
            <person name="Osoegawa K."/>
            <person name="de Jong P."/>
            <person name="Grimwood J."/>
            <person name="Chapman J.A."/>
            <person name="Shapiro H."/>
            <person name="Aerts A."/>
            <person name="Otillar R.P."/>
            <person name="Terry A.Y."/>
            <person name="Boore J.L."/>
            <person name="Grigoriev I.V."/>
            <person name="Lindberg D.R."/>
            <person name="Seaver E.C."/>
            <person name="Weisblat D.A."/>
            <person name="Putnam N.H."/>
            <person name="Rokhsar D.S."/>
        </authorList>
    </citation>
    <scope>NUCLEOTIDE SEQUENCE [LARGE SCALE GENOMIC DNA]</scope>
</reference>
<dbReference type="SUPFAM" id="SSF55785">
    <property type="entry name" value="PYP-like sensor domain (PAS domain)"/>
    <property type="match status" value="2"/>
</dbReference>
<dbReference type="Pfam" id="PF08447">
    <property type="entry name" value="PAS_3"/>
    <property type="match status" value="1"/>
</dbReference>
<dbReference type="SMART" id="SM00091">
    <property type="entry name" value="PAS"/>
    <property type="match status" value="2"/>
</dbReference>
<evidence type="ECO:0000313" key="10">
    <source>
        <dbReference type="EMBL" id="ESO87727.1"/>
    </source>
</evidence>
<evidence type="ECO:0000259" key="8">
    <source>
        <dbReference type="PROSITE" id="PS50112"/>
    </source>
</evidence>
<dbReference type="FunFam" id="3.30.450.20:FF:000025">
    <property type="entry name" value="Neuronal PAS domain protein 3 isoform 1"/>
    <property type="match status" value="1"/>
</dbReference>
<comment type="subcellular location">
    <subcellularLocation>
        <location evidence="1">Nucleus</location>
    </subcellularLocation>
</comment>
<dbReference type="Gene3D" id="4.10.280.10">
    <property type="entry name" value="Helix-loop-helix DNA-binding domain"/>
    <property type="match status" value="1"/>
</dbReference>
<evidence type="ECO:0000256" key="7">
    <source>
        <dbReference type="SAM" id="MobiDB-lite"/>
    </source>
</evidence>
<keyword evidence="2" id="KW-0677">Repeat</keyword>
<dbReference type="InterPro" id="IPR000014">
    <property type="entry name" value="PAS"/>
</dbReference>
<evidence type="ECO:0000256" key="1">
    <source>
        <dbReference type="ARBA" id="ARBA00004123"/>
    </source>
</evidence>
<dbReference type="EMBL" id="KB202849">
    <property type="protein sequence ID" value="ESO87727.1"/>
    <property type="molecule type" value="Genomic_DNA"/>
</dbReference>
<dbReference type="SMART" id="SM00353">
    <property type="entry name" value="HLH"/>
    <property type="match status" value="1"/>
</dbReference>
<dbReference type="HOGENOM" id="CLU_010044_6_0_1"/>
<name>V3ZTL9_LOTGI</name>
<evidence type="ECO:0000256" key="2">
    <source>
        <dbReference type="ARBA" id="ARBA00022737"/>
    </source>
</evidence>
<dbReference type="SUPFAM" id="SSF47459">
    <property type="entry name" value="HLH, helix-loop-helix DNA-binding domain"/>
    <property type="match status" value="1"/>
</dbReference>
<dbReference type="KEGG" id="lgi:LOTGIDRAFT_127403"/>
<dbReference type="CDD" id="cd19733">
    <property type="entry name" value="bHLH-PAS_trachealess_like"/>
    <property type="match status" value="1"/>
</dbReference>
<dbReference type="PROSITE" id="PS50112">
    <property type="entry name" value="PAS"/>
    <property type="match status" value="1"/>
</dbReference>
<dbReference type="GO" id="GO:0000981">
    <property type="term" value="F:DNA-binding transcription factor activity, RNA polymerase II-specific"/>
    <property type="evidence" value="ECO:0007669"/>
    <property type="project" value="TreeGrafter"/>
</dbReference>
<accession>V3ZTL9</accession>
<dbReference type="RefSeq" id="XP_009061621.1">
    <property type="nucleotide sequence ID" value="XM_009063373.1"/>
</dbReference>
<feature type="non-terminal residue" evidence="10">
    <location>
        <position position="1"/>
    </location>
</feature>
<gene>
    <name evidence="10" type="ORF">LOTGIDRAFT_127403</name>
</gene>
<organism evidence="10 11">
    <name type="scientific">Lottia gigantea</name>
    <name type="common">Giant owl limpet</name>
    <dbReference type="NCBI Taxonomy" id="225164"/>
    <lineage>
        <taxon>Eukaryota</taxon>
        <taxon>Metazoa</taxon>
        <taxon>Spiralia</taxon>
        <taxon>Lophotrochozoa</taxon>
        <taxon>Mollusca</taxon>
        <taxon>Gastropoda</taxon>
        <taxon>Patellogastropoda</taxon>
        <taxon>Lottioidea</taxon>
        <taxon>Lottiidae</taxon>
        <taxon>Lottia</taxon>
    </lineage>
</organism>
<dbReference type="PROSITE" id="PS50888">
    <property type="entry name" value="BHLH"/>
    <property type="match status" value="1"/>
</dbReference>
<evidence type="ECO:0000256" key="3">
    <source>
        <dbReference type="ARBA" id="ARBA00023015"/>
    </source>
</evidence>
<evidence type="ECO:0000256" key="4">
    <source>
        <dbReference type="ARBA" id="ARBA00023125"/>
    </source>
</evidence>
<dbReference type="InterPro" id="IPR013655">
    <property type="entry name" value="PAS_fold_3"/>
</dbReference>
<dbReference type="AlphaFoldDB" id="V3ZTL9"/>
<dbReference type="InterPro" id="IPR036638">
    <property type="entry name" value="HLH_DNA-bd_sf"/>
</dbReference>
<dbReference type="InterPro" id="IPR011598">
    <property type="entry name" value="bHLH_dom"/>
</dbReference>
<proteinExistence type="predicted"/>